<proteinExistence type="predicted"/>
<evidence type="ECO:0000313" key="1">
    <source>
        <dbReference type="EMBL" id="KAG0288977.1"/>
    </source>
</evidence>
<dbReference type="OrthoDB" id="2254641at2759"/>
<keyword evidence="2" id="KW-1185">Reference proteome</keyword>
<dbReference type="AlphaFoldDB" id="A0A9P6UEJ6"/>
<comment type="caution">
    <text evidence="1">The sequence shown here is derived from an EMBL/GenBank/DDBJ whole genome shotgun (WGS) entry which is preliminary data.</text>
</comment>
<sequence>MANQVKQSMEMTQTMSKMMEMFLVTSLSISSRIERDESTDKPILILVTENKSQFPIPGLSGSLRIGNDDNKEKKFKCSTASLATIISKTYTMTKGGRQAEPQEMKHCIYQQHGARADEPQPSLDVLLPGMRCVEVFELSLERFDEWVILVDARFKSPGSGELLSKRHECCVYLIDQCSIKWLTVDGREASASELSQEAKMMTGPLRQILKVPVTAGVSVGMRFALFPLKSDKEIQGRVSHISENNQETSLSLWSEQSDAADSIILERIAIELGILGEHPAFG</sequence>
<dbReference type="Proteomes" id="UP000823405">
    <property type="component" value="Unassembled WGS sequence"/>
</dbReference>
<name>A0A9P6UEJ6_9FUNG</name>
<dbReference type="EMBL" id="JAAAIN010002928">
    <property type="protein sequence ID" value="KAG0288977.1"/>
    <property type="molecule type" value="Genomic_DNA"/>
</dbReference>
<organism evidence="1 2">
    <name type="scientific">Linnemannia gamsii</name>
    <dbReference type="NCBI Taxonomy" id="64522"/>
    <lineage>
        <taxon>Eukaryota</taxon>
        <taxon>Fungi</taxon>
        <taxon>Fungi incertae sedis</taxon>
        <taxon>Mucoromycota</taxon>
        <taxon>Mortierellomycotina</taxon>
        <taxon>Mortierellomycetes</taxon>
        <taxon>Mortierellales</taxon>
        <taxon>Mortierellaceae</taxon>
        <taxon>Linnemannia</taxon>
    </lineage>
</organism>
<reference evidence="1" key="1">
    <citation type="journal article" date="2020" name="Fungal Divers.">
        <title>Resolving the Mortierellaceae phylogeny through synthesis of multi-gene phylogenetics and phylogenomics.</title>
        <authorList>
            <person name="Vandepol N."/>
            <person name="Liber J."/>
            <person name="Desiro A."/>
            <person name="Na H."/>
            <person name="Kennedy M."/>
            <person name="Barry K."/>
            <person name="Grigoriev I.V."/>
            <person name="Miller A.N."/>
            <person name="O'Donnell K."/>
            <person name="Stajich J.E."/>
            <person name="Bonito G."/>
        </authorList>
    </citation>
    <scope>NUCLEOTIDE SEQUENCE</scope>
    <source>
        <strain evidence="1">NVP60</strain>
    </source>
</reference>
<protein>
    <submittedName>
        <fullName evidence="1">Uncharacterized protein</fullName>
    </submittedName>
</protein>
<evidence type="ECO:0000313" key="2">
    <source>
        <dbReference type="Proteomes" id="UP000823405"/>
    </source>
</evidence>
<gene>
    <name evidence="1" type="ORF">BGZ97_006603</name>
</gene>
<accession>A0A9P6UEJ6</accession>